<evidence type="ECO:0000256" key="1">
    <source>
        <dbReference type="SAM" id="MobiDB-lite"/>
    </source>
</evidence>
<dbReference type="PANTHER" id="PTHR10773">
    <property type="entry name" value="DNA-DIRECTED RNA POLYMERASES I, II, AND III SUBUNIT RPABC2"/>
    <property type="match status" value="1"/>
</dbReference>
<feature type="region of interest" description="Disordered" evidence="1">
    <location>
        <begin position="1"/>
        <end position="29"/>
    </location>
</feature>
<protein>
    <recommendedName>
        <fullName evidence="2">DUF7869 domain-containing protein</fullName>
    </recommendedName>
</protein>
<dbReference type="PANTHER" id="PTHR10773:SF19">
    <property type="match status" value="1"/>
</dbReference>
<feature type="region of interest" description="Disordered" evidence="1">
    <location>
        <begin position="184"/>
        <end position="207"/>
    </location>
</feature>
<accession>A0A821WLY1</accession>
<reference evidence="3" key="1">
    <citation type="submission" date="2021-02" db="EMBL/GenBank/DDBJ databases">
        <authorList>
            <person name="Steward A R."/>
        </authorList>
    </citation>
    <scope>NUCLEOTIDE SEQUENCE</scope>
</reference>
<sequence length="763" mass="88082">MSRSKKILDMLQKTDAERPELSAPFSNVPTDYTKKSVNTALNVDDNDIRQQSSPLPSGAEEISQELADIWEEVLHEDGGTEEITCDSPIPNVSDPSAKDVYSNQPSTFSLEVPSSFENSPLIQLEELLEVSHHRSTPVNLELSLPTPMPSPTNLHSICDSSFCPNHADLLSMISSSSFSTTNSPSSHVSYATVTPKTTRKRQRRPKEWTDVKRKCLKNLGKKYVTKKGKAVDEKTMGPSCKCRYKCPDKISHQQRLECFTKFWQLGDRAMQWNFIIKYSVKMKKKRCLNQDTPNNRKHTFKYYLPLITGSSESHCEKTEVCQTMFINTLAVSTRILKTAWKKYDGSAILEEDRRGRHDNHKIVIDDAMKQSVCDHVRAFVPVESHYIRKNSQKLYLQGDLSIAKMFKLYLEWFDCEKYTSKATKERQYRDIVNLNFNLAFHIPKKGSANKKVARNLKSQDKKDAEESNGNMVAAVFDFEKVLQCPHGNINIFYYKRKLSSFNFTVFDMGKRKAVCYMWDESVAKRGANEVSSCLLDFIQTNVDRGVKEFRFWSDNCAGQNRNRFVFSMYVYAAKKFNIYITHRFLQKGHTQNEGDSVHSVIERASQTKTIYSPHEWRLLVRWAKNEGEPYVVRNVTQNDVFDFKCLVINKVWMKDINGKKINWSNIREVHADGSDPNKLFFKYDLTQSDYNILVIRGNTRNSIQTELQPAYSEPIMVPPAKYKDLMDMCRSEVIPFEYHPYFNSLPHNTSVDVSEKFDDDLSE</sequence>
<feature type="compositionally biased region" description="Low complexity" evidence="1">
    <location>
        <begin position="184"/>
        <end position="196"/>
    </location>
</feature>
<evidence type="ECO:0000313" key="4">
    <source>
        <dbReference type="Proteomes" id="UP000663880"/>
    </source>
</evidence>
<dbReference type="AlphaFoldDB" id="A0A821WLY1"/>
<name>A0A821WLY1_9NEOP</name>
<proteinExistence type="predicted"/>
<dbReference type="OrthoDB" id="6136790at2759"/>
<dbReference type="EMBL" id="CAJOBZ010000061">
    <property type="protein sequence ID" value="CAF4924758.1"/>
    <property type="molecule type" value="Genomic_DNA"/>
</dbReference>
<dbReference type="Pfam" id="PF25273">
    <property type="entry name" value="DUF7869"/>
    <property type="match status" value="1"/>
</dbReference>
<evidence type="ECO:0000259" key="2">
    <source>
        <dbReference type="Pfam" id="PF25273"/>
    </source>
</evidence>
<feature type="compositionally biased region" description="Basic and acidic residues" evidence="1">
    <location>
        <begin position="1"/>
        <end position="20"/>
    </location>
</feature>
<keyword evidence="4" id="KW-1185">Reference proteome</keyword>
<evidence type="ECO:0000313" key="3">
    <source>
        <dbReference type="EMBL" id="CAF4924758.1"/>
    </source>
</evidence>
<gene>
    <name evidence="3" type="ORF">PMACD_LOCUS13352</name>
</gene>
<dbReference type="InterPro" id="IPR057191">
    <property type="entry name" value="DUF7869"/>
</dbReference>
<organism evidence="3 4">
    <name type="scientific">Pieris macdunnoughi</name>
    <dbReference type="NCBI Taxonomy" id="345717"/>
    <lineage>
        <taxon>Eukaryota</taxon>
        <taxon>Metazoa</taxon>
        <taxon>Ecdysozoa</taxon>
        <taxon>Arthropoda</taxon>
        <taxon>Hexapoda</taxon>
        <taxon>Insecta</taxon>
        <taxon>Pterygota</taxon>
        <taxon>Neoptera</taxon>
        <taxon>Endopterygota</taxon>
        <taxon>Lepidoptera</taxon>
        <taxon>Glossata</taxon>
        <taxon>Ditrysia</taxon>
        <taxon>Papilionoidea</taxon>
        <taxon>Pieridae</taxon>
        <taxon>Pierinae</taxon>
        <taxon>Pieris</taxon>
    </lineage>
</organism>
<dbReference type="Proteomes" id="UP000663880">
    <property type="component" value="Unassembled WGS sequence"/>
</dbReference>
<comment type="caution">
    <text evidence="3">The sequence shown here is derived from an EMBL/GenBank/DDBJ whole genome shotgun (WGS) entry which is preliminary data.</text>
</comment>
<feature type="domain" description="DUF7869" evidence="2">
    <location>
        <begin position="508"/>
        <end position="625"/>
    </location>
</feature>